<gene>
    <name evidence="2" type="ORF">HPB52_009932</name>
</gene>
<reference evidence="2" key="1">
    <citation type="journal article" date="2020" name="Cell">
        <title>Large-Scale Comparative Analyses of Tick Genomes Elucidate Their Genetic Diversity and Vector Capacities.</title>
        <authorList>
            <consortium name="Tick Genome and Microbiome Consortium (TIGMIC)"/>
            <person name="Jia N."/>
            <person name="Wang J."/>
            <person name="Shi W."/>
            <person name="Du L."/>
            <person name="Sun Y."/>
            <person name="Zhan W."/>
            <person name="Jiang J.F."/>
            <person name="Wang Q."/>
            <person name="Zhang B."/>
            <person name="Ji P."/>
            <person name="Bell-Sakyi L."/>
            <person name="Cui X.M."/>
            <person name="Yuan T.T."/>
            <person name="Jiang B.G."/>
            <person name="Yang W.F."/>
            <person name="Lam T.T."/>
            <person name="Chang Q.C."/>
            <person name="Ding S.J."/>
            <person name="Wang X.J."/>
            <person name="Zhu J.G."/>
            <person name="Ruan X.D."/>
            <person name="Zhao L."/>
            <person name="Wei J.T."/>
            <person name="Ye R.Z."/>
            <person name="Que T.C."/>
            <person name="Du C.H."/>
            <person name="Zhou Y.H."/>
            <person name="Cheng J.X."/>
            <person name="Dai P.F."/>
            <person name="Guo W.B."/>
            <person name="Han X.H."/>
            <person name="Huang E.J."/>
            <person name="Li L.F."/>
            <person name="Wei W."/>
            <person name="Gao Y.C."/>
            <person name="Liu J.Z."/>
            <person name="Shao H.Z."/>
            <person name="Wang X."/>
            <person name="Wang C.C."/>
            <person name="Yang T.C."/>
            <person name="Huo Q.B."/>
            <person name="Li W."/>
            <person name="Chen H.Y."/>
            <person name="Chen S.E."/>
            <person name="Zhou L.G."/>
            <person name="Ni X.B."/>
            <person name="Tian J.H."/>
            <person name="Sheng Y."/>
            <person name="Liu T."/>
            <person name="Pan Y.S."/>
            <person name="Xia L.Y."/>
            <person name="Li J."/>
            <person name="Zhao F."/>
            <person name="Cao W.C."/>
        </authorList>
    </citation>
    <scope>NUCLEOTIDE SEQUENCE</scope>
    <source>
        <strain evidence="2">Rsan-2018</strain>
    </source>
</reference>
<feature type="compositionally biased region" description="Basic and acidic residues" evidence="1">
    <location>
        <begin position="20"/>
        <end position="31"/>
    </location>
</feature>
<evidence type="ECO:0000256" key="1">
    <source>
        <dbReference type="SAM" id="MobiDB-lite"/>
    </source>
</evidence>
<sequence>MSQAAEKTIETPSDQLGDTDTMHMDATEIRNAEATWRYDASSSGRTIERQSVWITRGRNGKKGAGEKTTLERKPRKEETSTQQPQQQRPMPMLPRLPLDDYKVVYRPQAGLELAK</sequence>
<evidence type="ECO:0000313" key="3">
    <source>
        <dbReference type="Proteomes" id="UP000821837"/>
    </source>
</evidence>
<feature type="compositionally biased region" description="Polar residues" evidence="1">
    <location>
        <begin position="1"/>
        <end position="18"/>
    </location>
</feature>
<organism evidence="2 3">
    <name type="scientific">Rhipicephalus sanguineus</name>
    <name type="common">Brown dog tick</name>
    <name type="synonym">Ixodes sanguineus</name>
    <dbReference type="NCBI Taxonomy" id="34632"/>
    <lineage>
        <taxon>Eukaryota</taxon>
        <taxon>Metazoa</taxon>
        <taxon>Ecdysozoa</taxon>
        <taxon>Arthropoda</taxon>
        <taxon>Chelicerata</taxon>
        <taxon>Arachnida</taxon>
        <taxon>Acari</taxon>
        <taxon>Parasitiformes</taxon>
        <taxon>Ixodida</taxon>
        <taxon>Ixodoidea</taxon>
        <taxon>Ixodidae</taxon>
        <taxon>Rhipicephalinae</taxon>
        <taxon>Rhipicephalus</taxon>
        <taxon>Rhipicephalus</taxon>
    </lineage>
</organism>
<dbReference type="Proteomes" id="UP000821837">
    <property type="component" value="Unassembled WGS sequence"/>
</dbReference>
<dbReference type="EMBL" id="JABSTV010001248">
    <property type="protein sequence ID" value="KAH7968597.1"/>
    <property type="molecule type" value="Genomic_DNA"/>
</dbReference>
<reference evidence="2" key="2">
    <citation type="submission" date="2021-09" db="EMBL/GenBank/DDBJ databases">
        <authorList>
            <person name="Jia N."/>
            <person name="Wang J."/>
            <person name="Shi W."/>
            <person name="Du L."/>
            <person name="Sun Y."/>
            <person name="Zhan W."/>
            <person name="Jiang J."/>
            <person name="Wang Q."/>
            <person name="Zhang B."/>
            <person name="Ji P."/>
            <person name="Sakyi L.B."/>
            <person name="Cui X."/>
            <person name="Yuan T."/>
            <person name="Jiang B."/>
            <person name="Yang W."/>
            <person name="Lam T.T.-Y."/>
            <person name="Chang Q."/>
            <person name="Ding S."/>
            <person name="Wang X."/>
            <person name="Zhu J."/>
            <person name="Ruan X."/>
            <person name="Zhao L."/>
            <person name="Wei J."/>
            <person name="Que T."/>
            <person name="Du C."/>
            <person name="Cheng J."/>
            <person name="Dai P."/>
            <person name="Han X."/>
            <person name="Huang E."/>
            <person name="Gao Y."/>
            <person name="Liu J."/>
            <person name="Shao H."/>
            <person name="Ye R."/>
            <person name="Li L."/>
            <person name="Wei W."/>
            <person name="Wang X."/>
            <person name="Wang C."/>
            <person name="Huo Q."/>
            <person name="Li W."/>
            <person name="Guo W."/>
            <person name="Chen H."/>
            <person name="Chen S."/>
            <person name="Zhou L."/>
            <person name="Zhou L."/>
            <person name="Ni X."/>
            <person name="Tian J."/>
            <person name="Zhou Y."/>
            <person name="Sheng Y."/>
            <person name="Liu T."/>
            <person name="Pan Y."/>
            <person name="Xia L."/>
            <person name="Li J."/>
            <person name="Zhao F."/>
            <person name="Cao W."/>
        </authorList>
    </citation>
    <scope>NUCLEOTIDE SEQUENCE</scope>
    <source>
        <strain evidence="2">Rsan-2018</strain>
        <tissue evidence="2">Larvae</tissue>
    </source>
</reference>
<feature type="region of interest" description="Disordered" evidence="1">
    <location>
        <begin position="1"/>
        <end position="99"/>
    </location>
</feature>
<accession>A0A9D4T3A6</accession>
<dbReference type="AlphaFoldDB" id="A0A9D4T3A6"/>
<protein>
    <submittedName>
        <fullName evidence="2">Uncharacterized protein</fullName>
    </submittedName>
</protein>
<feature type="compositionally biased region" description="Basic and acidic residues" evidence="1">
    <location>
        <begin position="63"/>
        <end position="79"/>
    </location>
</feature>
<feature type="compositionally biased region" description="Low complexity" evidence="1">
    <location>
        <begin position="82"/>
        <end position="96"/>
    </location>
</feature>
<name>A0A9D4T3A6_RHISA</name>
<proteinExistence type="predicted"/>
<comment type="caution">
    <text evidence="2">The sequence shown here is derived from an EMBL/GenBank/DDBJ whole genome shotgun (WGS) entry which is preliminary data.</text>
</comment>
<keyword evidence="3" id="KW-1185">Reference proteome</keyword>
<evidence type="ECO:0000313" key="2">
    <source>
        <dbReference type="EMBL" id="KAH7968597.1"/>
    </source>
</evidence>